<keyword evidence="8" id="KW-0472">Membrane</keyword>
<keyword evidence="5" id="KW-0812">Transmembrane</keyword>
<keyword evidence="11" id="KW-1185">Reference proteome</keyword>
<dbReference type="Pfam" id="PF00883">
    <property type="entry name" value="Peptidase_M17"/>
    <property type="match status" value="1"/>
</dbReference>
<evidence type="ECO:0000256" key="1">
    <source>
        <dbReference type="ARBA" id="ARBA00004370"/>
    </source>
</evidence>
<dbReference type="GO" id="GO:0030145">
    <property type="term" value="F:manganese ion binding"/>
    <property type="evidence" value="ECO:0007669"/>
    <property type="project" value="InterPro"/>
</dbReference>
<comment type="caution">
    <text evidence="10">The sequence shown here is derived from an EMBL/GenBank/DDBJ whole genome shotgun (WGS) entry which is preliminary data.</text>
</comment>
<dbReference type="GO" id="GO:0080115">
    <property type="term" value="F:myosin XI tail binding"/>
    <property type="evidence" value="ECO:0007669"/>
    <property type="project" value="UniProtKB-ARBA"/>
</dbReference>
<sequence>MAMITRFQAEKSGVHMEALQYQRMMDKQSEYDEEAIQILKDLLLKKRKTHELEKKVKYIEQIFTGVILAKELVNAPTNVVTPVVLAEEAEKIAASYSDVMTAKISDTEQCVELKMGSYLGVADASTDLPKFIHLCYKPPSESIKTKLAMVGERLNFDSGGYNIKTGPGCSIEMMNCDMGSSSAVLGAVKALGQIKPQGVEVHFIVAPISSVVLIFDVKSV</sequence>
<comment type="similarity">
    <text evidence="2">Belongs to the peptidase M17 family.</text>
</comment>
<name>A0A2U1MZK4_ARTAN</name>
<evidence type="ECO:0000256" key="7">
    <source>
        <dbReference type="ARBA" id="ARBA00022989"/>
    </source>
</evidence>
<proteinExistence type="inferred from homology"/>
<evidence type="ECO:0000256" key="8">
    <source>
        <dbReference type="ARBA" id="ARBA00023136"/>
    </source>
</evidence>
<dbReference type="InterPro" id="IPR007656">
    <property type="entry name" value="GTD-bd"/>
</dbReference>
<dbReference type="PROSITE" id="PS51775">
    <property type="entry name" value="GTD_BINDING"/>
    <property type="match status" value="1"/>
</dbReference>
<gene>
    <name evidence="10" type="ORF">CTI12_AA327100</name>
</gene>
<evidence type="ECO:0000313" key="10">
    <source>
        <dbReference type="EMBL" id="PWA66701.1"/>
    </source>
</evidence>
<dbReference type="PANTHER" id="PTHR11963:SF45">
    <property type="entry name" value="LEUCYL AMINOPEPTIDASE"/>
    <property type="match status" value="1"/>
</dbReference>
<dbReference type="EMBL" id="PKPP01003979">
    <property type="protein sequence ID" value="PWA66701.1"/>
    <property type="molecule type" value="Genomic_DNA"/>
</dbReference>
<dbReference type="Pfam" id="PF04576">
    <property type="entry name" value="Zein-binding"/>
    <property type="match status" value="1"/>
</dbReference>
<accession>A0A2U1MZK4</accession>
<evidence type="ECO:0000256" key="6">
    <source>
        <dbReference type="ARBA" id="ARBA00022801"/>
    </source>
</evidence>
<keyword evidence="6" id="KW-0378">Hydrolase</keyword>
<comment type="subcellular location">
    <subcellularLocation>
        <location evidence="1">Membrane</location>
    </subcellularLocation>
</comment>
<dbReference type="GO" id="GO:0005737">
    <property type="term" value="C:cytoplasm"/>
    <property type="evidence" value="ECO:0007669"/>
    <property type="project" value="InterPro"/>
</dbReference>
<dbReference type="PRINTS" id="PR00481">
    <property type="entry name" value="LAMNOPPTDASE"/>
</dbReference>
<evidence type="ECO:0000313" key="11">
    <source>
        <dbReference type="Proteomes" id="UP000245207"/>
    </source>
</evidence>
<evidence type="ECO:0000256" key="3">
    <source>
        <dbReference type="ARBA" id="ARBA00022438"/>
    </source>
</evidence>
<evidence type="ECO:0000259" key="9">
    <source>
        <dbReference type="PROSITE" id="PS51775"/>
    </source>
</evidence>
<dbReference type="GO" id="GO:0016020">
    <property type="term" value="C:membrane"/>
    <property type="evidence" value="ECO:0007669"/>
    <property type="project" value="UniProtKB-SubCell"/>
</dbReference>
<dbReference type="GO" id="GO:0006508">
    <property type="term" value="P:proteolysis"/>
    <property type="evidence" value="ECO:0007669"/>
    <property type="project" value="UniProtKB-KW"/>
</dbReference>
<keyword evidence="3 10" id="KW-0031">Aminopeptidase</keyword>
<dbReference type="Gene3D" id="3.40.630.10">
    <property type="entry name" value="Zn peptidases"/>
    <property type="match status" value="1"/>
</dbReference>
<dbReference type="InterPro" id="IPR000819">
    <property type="entry name" value="Peptidase_M17_C"/>
</dbReference>
<evidence type="ECO:0000256" key="5">
    <source>
        <dbReference type="ARBA" id="ARBA00022692"/>
    </source>
</evidence>
<dbReference type="GO" id="GO:0070006">
    <property type="term" value="F:metalloaminopeptidase activity"/>
    <property type="evidence" value="ECO:0007669"/>
    <property type="project" value="InterPro"/>
</dbReference>
<organism evidence="10 11">
    <name type="scientific">Artemisia annua</name>
    <name type="common">Sweet wormwood</name>
    <dbReference type="NCBI Taxonomy" id="35608"/>
    <lineage>
        <taxon>Eukaryota</taxon>
        <taxon>Viridiplantae</taxon>
        <taxon>Streptophyta</taxon>
        <taxon>Embryophyta</taxon>
        <taxon>Tracheophyta</taxon>
        <taxon>Spermatophyta</taxon>
        <taxon>Magnoliopsida</taxon>
        <taxon>eudicotyledons</taxon>
        <taxon>Gunneridae</taxon>
        <taxon>Pentapetalae</taxon>
        <taxon>asterids</taxon>
        <taxon>campanulids</taxon>
        <taxon>Asterales</taxon>
        <taxon>Asteraceae</taxon>
        <taxon>Asteroideae</taxon>
        <taxon>Anthemideae</taxon>
        <taxon>Artemisiinae</taxon>
        <taxon>Artemisia</taxon>
    </lineage>
</organism>
<keyword evidence="7" id="KW-1133">Transmembrane helix</keyword>
<dbReference type="STRING" id="35608.A0A2U1MZK4"/>
<reference evidence="10 11" key="1">
    <citation type="journal article" date="2018" name="Mol. Plant">
        <title>The genome of Artemisia annua provides insight into the evolution of Asteraceae family and artemisinin biosynthesis.</title>
        <authorList>
            <person name="Shen Q."/>
            <person name="Zhang L."/>
            <person name="Liao Z."/>
            <person name="Wang S."/>
            <person name="Yan T."/>
            <person name="Shi P."/>
            <person name="Liu M."/>
            <person name="Fu X."/>
            <person name="Pan Q."/>
            <person name="Wang Y."/>
            <person name="Lv Z."/>
            <person name="Lu X."/>
            <person name="Zhang F."/>
            <person name="Jiang W."/>
            <person name="Ma Y."/>
            <person name="Chen M."/>
            <person name="Hao X."/>
            <person name="Li L."/>
            <person name="Tang Y."/>
            <person name="Lv G."/>
            <person name="Zhou Y."/>
            <person name="Sun X."/>
            <person name="Brodelius P.E."/>
            <person name="Rose J.K.C."/>
            <person name="Tang K."/>
        </authorList>
    </citation>
    <scope>NUCLEOTIDE SEQUENCE [LARGE SCALE GENOMIC DNA]</scope>
    <source>
        <strain evidence="11">cv. Huhao1</strain>
        <tissue evidence="10">Leaf</tissue>
    </source>
</reference>
<feature type="domain" description="GTD-binding" evidence="9">
    <location>
        <begin position="1"/>
        <end position="60"/>
    </location>
</feature>
<dbReference type="OrthoDB" id="1740813at2759"/>
<dbReference type="AlphaFoldDB" id="A0A2U1MZK4"/>
<keyword evidence="4" id="KW-0645">Protease</keyword>
<evidence type="ECO:0000256" key="4">
    <source>
        <dbReference type="ARBA" id="ARBA00022670"/>
    </source>
</evidence>
<dbReference type="Proteomes" id="UP000245207">
    <property type="component" value="Unassembled WGS sequence"/>
</dbReference>
<dbReference type="PANTHER" id="PTHR11963">
    <property type="entry name" value="LEUCINE AMINOPEPTIDASE-RELATED"/>
    <property type="match status" value="1"/>
</dbReference>
<dbReference type="SUPFAM" id="SSF53187">
    <property type="entry name" value="Zn-dependent exopeptidases"/>
    <property type="match status" value="1"/>
</dbReference>
<protein>
    <submittedName>
        <fullName evidence="10">Peptidase M17, leucine aminopeptidase/peptidase B</fullName>
    </submittedName>
</protein>
<evidence type="ECO:0000256" key="2">
    <source>
        <dbReference type="ARBA" id="ARBA00009528"/>
    </source>
</evidence>
<dbReference type="InterPro" id="IPR011356">
    <property type="entry name" value="Leucine_aapep/pepB"/>
</dbReference>